<evidence type="ECO:0000313" key="2">
    <source>
        <dbReference type="EMBL" id="KAK8991722.1"/>
    </source>
</evidence>
<accession>A0ABR2PTE7</accession>
<protein>
    <submittedName>
        <fullName evidence="2">Uncharacterized protein</fullName>
    </submittedName>
</protein>
<organism evidence="2 3">
    <name type="scientific">Hibiscus sabdariffa</name>
    <name type="common">roselle</name>
    <dbReference type="NCBI Taxonomy" id="183260"/>
    <lineage>
        <taxon>Eukaryota</taxon>
        <taxon>Viridiplantae</taxon>
        <taxon>Streptophyta</taxon>
        <taxon>Embryophyta</taxon>
        <taxon>Tracheophyta</taxon>
        <taxon>Spermatophyta</taxon>
        <taxon>Magnoliopsida</taxon>
        <taxon>eudicotyledons</taxon>
        <taxon>Gunneridae</taxon>
        <taxon>Pentapetalae</taxon>
        <taxon>rosids</taxon>
        <taxon>malvids</taxon>
        <taxon>Malvales</taxon>
        <taxon>Malvaceae</taxon>
        <taxon>Malvoideae</taxon>
        <taxon>Hibiscus</taxon>
    </lineage>
</organism>
<dbReference type="EMBL" id="JBBPBN010000052">
    <property type="protein sequence ID" value="KAK8991722.1"/>
    <property type="molecule type" value="Genomic_DNA"/>
</dbReference>
<comment type="caution">
    <text evidence="2">The sequence shown here is derived from an EMBL/GenBank/DDBJ whole genome shotgun (WGS) entry which is preliminary data.</text>
</comment>
<evidence type="ECO:0000256" key="1">
    <source>
        <dbReference type="SAM" id="MobiDB-lite"/>
    </source>
</evidence>
<feature type="region of interest" description="Disordered" evidence="1">
    <location>
        <begin position="16"/>
        <end position="59"/>
    </location>
</feature>
<reference evidence="2 3" key="1">
    <citation type="journal article" date="2024" name="G3 (Bethesda)">
        <title>Genome assembly of Hibiscus sabdariffa L. provides insights into metabolisms of medicinal natural products.</title>
        <authorList>
            <person name="Kim T."/>
        </authorList>
    </citation>
    <scope>NUCLEOTIDE SEQUENCE [LARGE SCALE GENOMIC DNA]</scope>
    <source>
        <strain evidence="2">TK-2024</strain>
        <tissue evidence="2">Old leaves</tissue>
    </source>
</reference>
<gene>
    <name evidence="2" type="ORF">V6N11_062719</name>
</gene>
<dbReference type="PANTHER" id="PTHR33670">
    <property type="entry name" value="SPLICING FACTOR, PROLINE- AND GLUTAMINE-RICH-LIKE"/>
    <property type="match status" value="1"/>
</dbReference>
<sequence length="179" mass="19604">MGVAVLKPEDCLKLSNPMKHHKNLYSNPDRSNRAAVNRKNRFPTTSSPPPPLYPGSRSPVKDLVMGQVKILKRGEDLKKPSPKKSVRFEKENVDVDLGSTNRLGPDPGSIPTQIRLTDFNNNGGSTKLVPAPFYAGSAFVTSPPPSSVPMPAFFTKKIGVSVKNKDATSDLRRILRLDL</sequence>
<dbReference type="PANTHER" id="PTHR33670:SF17">
    <property type="entry name" value="ANTHER-SPECIFIC PROLINE-RICH PROTEIN APG"/>
    <property type="match status" value="1"/>
</dbReference>
<evidence type="ECO:0000313" key="3">
    <source>
        <dbReference type="Proteomes" id="UP001396334"/>
    </source>
</evidence>
<dbReference type="InterPro" id="IPR028322">
    <property type="entry name" value="PNRC-like_rgn"/>
</dbReference>
<name>A0ABR2PTE7_9ROSI</name>
<keyword evidence="3" id="KW-1185">Reference proteome</keyword>
<dbReference type="Proteomes" id="UP001396334">
    <property type="component" value="Unassembled WGS sequence"/>
</dbReference>
<dbReference type="Pfam" id="PF15365">
    <property type="entry name" value="PNRC"/>
    <property type="match status" value="1"/>
</dbReference>
<proteinExistence type="predicted"/>